<dbReference type="RefSeq" id="WP_060796816.1">
    <property type="nucleotide sequence ID" value="NZ_KQ956323.1"/>
</dbReference>
<comment type="caution">
    <text evidence="3">The sequence shown here is derived from an EMBL/GenBank/DDBJ whole genome shotgun (WGS) entry which is preliminary data.</text>
</comment>
<reference evidence="3 4" key="1">
    <citation type="submission" date="2016-01" db="EMBL/GenBank/DDBJ databases">
        <authorList>
            <person name="Oliw E.H."/>
        </authorList>
    </citation>
    <scope>NUCLEOTIDE SEQUENCE [LARGE SCALE GENOMIC DNA]</scope>
    <source>
        <strain evidence="3 4">MJR7757A</strain>
    </source>
</reference>
<dbReference type="CDD" id="cd00093">
    <property type="entry name" value="HTH_XRE"/>
    <property type="match status" value="1"/>
</dbReference>
<dbReference type="InterPro" id="IPR001387">
    <property type="entry name" value="Cro/C1-type_HTH"/>
</dbReference>
<evidence type="ECO:0000313" key="3">
    <source>
        <dbReference type="EMBL" id="KXA05555.1"/>
    </source>
</evidence>
<dbReference type="Proteomes" id="UP000070646">
    <property type="component" value="Unassembled WGS sequence"/>
</dbReference>
<dbReference type="SMART" id="SM00530">
    <property type="entry name" value="HTH_XRE"/>
    <property type="match status" value="1"/>
</dbReference>
<dbReference type="SUPFAM" id="SSF47413">
    <property type="entry name" value="lambda repressor-like DNA-binding domains"/>
    <property type="match status" value="1"/>
</dbReference>
<organism evidence="3 4">
    <name type="scientific">Clostridium perfringens</name>
    <dbReference type="NCBI Taxonomy" id="1502"/>
    <lineage>
        <taxon>Bacteria</taxon>
        <taxon>Bacillati</taxon>
        <taxon>Bacillota</taxon>
        <taxon>Clostridia</taxon>
        <taxon>Eubacteriales</taxon>
        <taxon>Clostridiaceae</taxon>
        <taxon>Clostridium</taxon>
    </lineage>
</organism>
<dbReference type="PANTHER" id="PTHR46558">
    <property type="entry name" value="TRACRIPTIONAL REGULATORY PROTEIN-RELATED-RELATED"/>
    <property type="match status" value="1"/>
</dbReference>
<name>A0A133MNF8_CLOPF</name>
<evidence type="ECO:0000313" key="4">
    <source>
        <dbReference type="Proteomes" id="UP000070646"/>
    </source>
</evidence>
<dbReference type="AlphaFoldDB" id="A0A133MNF8"/>
<protein>
    <submittedName>
        <fullName evidence="3">DNA-binding helix-turn-helix protein</fullName>
    </submittedName>
</protein>
<dbReference type="PROSITE" id="PS50943">
    <property type="entry name" value="HTH_CROC1"/>
    <property type="match status" value="1"/>
</dbReference>
<dbReference type="PATRIC" id="fig|1502.174.peg.3035"/>
<gene>
    <name evidence="3" type="ORF">HMPREF3222_03012</name>
</gene>
<evidence type="ECO:0000259" key="2">
    <source>
        <dbReference type="PROSITE" id="PS50943"/>
    </source>
</evidence>
<keyword evidence="1 3" id="KW-0238">DNA-binding</keyword>
<evidence type="ECO:0000256" key="1">
    <source>
        <dbReference type="ARBA" id="ARBA00023125"/>
    </source>
</evidence>
<proteinExistence type="predicted"/>
<dbReference type="EMBL" id="LRPU01000196">
    <property type="protein sequence ID" value="KXA05555.1"/>
    <property type="molecule type" value="Genomic_DNA"/>
</dbReference>
<dbReference type="InterPro" id="IPR010982">
    <property type="entry name" value="Lambda_DNA-bd_dom_sf"/>
</dbReference>
<sequence>MDLATLLKETRKSNNLTQDEFSKKLNITRGTLSHLERGRAPSIETSKKLEEYFKQPISELIGNKKVDKLLSLETTNMLIDLLIKDGEIRDDGSISEYAKKSIWNNIKIEIALKLEQKKR</sequence>
<accession>A0A133MNF8</accession>
<feature type="domain" description="HTH cro/C1-type" evidence="2">
    <location>
        <begin position="7"/>
        <end position="60"/>
    </location>
</feature>
<dbReference type="PANTHER" id="PTHR46558:SF11">
    <property type="entry name" value="HTH-TYPE TRANSCRIPTIONAL REGULATOR XRE"/>
    <property type="match status" value="1"/>
</dbReference>
<dbReference type="GO" id="GO:0003677">
    <property type="term" value="F:DNA binding"/>
    <property type="evidence" value="ECO:0007669"/>
    <property type="project" value="UniProtKB-KW"/>
</dbReference>
<dbReference type="Gene3D" id="1.10.260.40">
    <property type="entry name" value="lambda repressor-like DNA-binding domains"/>
    <property type="match status" value="1"/>
</dbReference>
<dbReference type="Pfam" id="PF01381">
    <property type="entry name" value="HTH_3"/>
    <property type="match status" value="1"/>
</dbReference>